<sequence>MQSGGFSLQQLIDQVSKEKGIDPRVLTETMEQAILTAAKRTFGMNRELEARYNPDTGNVDLFQYMTVVDDVGDEERQLSVEDARRHGLEAEIGEELGFQVFYLPEDADKARQQDKEFGDLLKMQQHRRGFGRIAAQTAKQVIIQRMREAERELVFNEFKDRRGELITGIVRRFERGSNIIVDLGRTEAILPAREQTPRESYRPGDRIVALLKDIDREARGPQIILSRTDVGLLVKLFEMEVPEIYEGIVKIVAAAREPGARSKIAVTSRDSDVDPVGACVGMKGSRVQAVVQELRGEKIDIVPWDRDPARFVCNAIAPAEVSRVIIDEGATQMELVVPDAKLSLAIGRRGQNVRLASQLTGWKLDIISDTRFRQIEDQAMTALSMIGSVDENVAKALYRAGFRSIDEILEASDQEIASIEGVGSEKRAAQIKADALAASEGYRQRLVDEAIDRAEPLSEREMLLLVGGISERVADALERGGYKSASDVQRETDVDRLAIKTGLGNQRAREIKDAVARFVEEDLERIRRAQRERAASRLLGPAEGEGGEQEGSLEG</sequence>
<dbReference type="GO" id="GO:0006353">
    <property type="term" value="P:DNA-templated transcription termination"/>
    <property type="evidence" value="ECO:0007669"/>
    <property type="project" value="UniProtKB-UniRule"/>
</dbReference>
<dbReference type="OrthoDB" id="9807233at2"/>
<dbReference type="SUPFAM" id="SSF54814">
    <property type="entry name" value="Prokaryotic type KH domain (KH-domain type II)"/>
    <property type="match status" value="2"/>
</dbReference>
<dbReference type="Proteomes" id="UP000034883">
    <property type="component" value="Chromosome"/>
</dbReference>
<dbReference type="InterPro" id="IPR015946">
    <property type="entry name" value="KH_dom-like_a/b"/>
</dbReference>
<evidence type="ECO:0000259" key="9">
    <source>
        <dbReference type="PROSITE" id="PS50126"/>
    </source>
</evidence>
<dbReference type="AlphaFoldDB" id="A0A0F6YJL5"/>
<feature type="region of interest" description="Disordered" evidence="8">
    <location>
        <begin position="534"/>
        <end position="555"/>
    </location>
</feature>
<dbReference type="Pfam" id="PF26594">
    <property type="entry name" value="KH_NusA_2nd"/>
    <property type="match status" value="1"/>
</dbReference>
<evidence type="ECO:0000256" key="3">
    <source>
        <dbReference type="ARBA" id="ARBA00022814"/>
    </source>
</evidence>
<dbReference type="InterPro" id="IPR025249">
    <property type="entry name" value="TF_NusA_KH_1st"/>
</dbReference>
<dbReference type="KEGG" id="samy:DB32_003387"/>
<dbReference type="SUPFAM" id="SSF47794">
    <property type="entry name" value="Rad51 N-terminal domain-like"/>
    <property type="match status" value="1"/>
</dbReference>
<dbReference type="InterPro" id="IPR004087">
    <property type="entry name" value="KH_dom"/>
</dbReference>
<dbReference type="GO" id="GO:0000166">
    <property type="term" value="F:nucleotide binding"/>
    <property type="evidence" value="ECO:0007669"/>
    <property type="project" value="InterPro"/>
</dbReference>
<keyword evidence="3 7" id="KW-0889">Transcription antitermination</keyword>
<keyword evidence="11" id="KW-1185">Reference proteome</keyword>
<dbReference type="SUPFAM" id="SSF69705">
    <property type="entry name" value="Transcription factor NusA, N-terminal domain"/>
    <property type="match status" value="1"/>
</dbReference>
<dbReference type="Gene3D" id="3.30.1480.10">
    <property type="entry name" value="NusA, N-terminal domain"/>
    <property type="match status" value="1"/>
</dbReference>
<evidence type="ECO:0000256" key="8">
    <source>
        <dbReference type="SAM" id="MobiDB-lite"/>
    </source>
</evidence>
<dbReference type="InterPro" id="IPR013735">
    <property type="entry name" value="TF_NusA_N"/>
</dbReference>
<keyword evidence="4 7" id="KW-0694">RNA-binding</keyword>
<dbReference type="SMART" id="SM00316">
    <property type="entry name" value="S1"/>
    <property type="match status" value="1"/>
</dbReference>
<evidence type="ECO:0000256" key="5">
    <source>
        <dbReference type="ARBA" id="ARBA00023015"/>
    </source>
</evidence>
<dbReference type="FunFam" id="3.30.300.20:FF:000002">
    <property type="entry name" value="Transcription termination/antitermination protein NusA"/>
    <property type="match status" value="1"/>
</dbReference>
<evidence type="ECO:0000256" key="4">
    <source>
        <dbReference type="ARBA" id="ARBA00022884"/>
    </source>
</evidence>
<dbReference type="CDD" id="cd22529">
    <property type="entry name" value="KH-II_NusA_rpt2"/>
    <property type="match status" value="1"/>
</dbReference>
<comment type="similarity">
    <text evidence="7">Belongs to the NusA family.</text>
</comment>
<reference evidence="10 11" key="1">
    <citation type="submission" date="2015-03" db="EMBL/GenBank/DDBJ databases">
        <title>Genome assembly of Sandaracinus amylolyticus DSM 53668.</title>
        <authorList>
            <person name="Sharma G."/>
            <person name="Subramanian S."/>
        </authorList>
    </citation>
    <scope>NUCLEOTIDE SEQUENCE [LARGE SCALE GENOMIC DNA]</scope>
    <source>
        <strain evidence="10 11">DSM 53668</strain>
    </source>
</reference>
<dbReference type="GO" id="GO:0003700">
    <property type="term" value="F:DNA-binding transcription factor activity"/>
    <property type="evidence" value="ECO:0007669"/>
    <property type="project" value="InterPro"/>
</dbReference>
<feature type="domain" description="S1 motif" evidence="9">
    <location>
        <begin position="163"/>
        <end position="228"/>
    </location>
</feature>
<dbReference type="GO" id="GO:0003723">
    <property type="term" value="F:RNA binding"/>
    <property type="evidence" value="ECO:0007669"/>
    <property type="project" value="UniProtKB-UniRule"/>
</dbReference>
<dbReference type="GO" id="GO:0031564">
    <property type="term" value="P:transcription antitermination"/>
    <property type="evidence" value="ECO:0007669"/>
    <property type="project" value="UniProtKB-UniRule"/>
</dbReference>
<dbReference type="InterPro" id="IPR009019">
    <property type="entry name" value="KH_sf_prok-type"/>
</dbReference>
<gene>
    <name evidence="7" type="primary">nusA</name>
    <name evidence="10" type="ORF">DB32_003387</name>
</gene>
<comment type="subcellular location">
    <subcellularLocation>
        <location evidence="7">Cytoplasm</location>
    </subcellularLocation>
</comment>
<name>A0A0F6YJL5_9BACT</name>
<evidence type="ECO:0000313" key="11">
    <source>
        <dbReference type="Proteomes" id="UP000034883"/>
    </source>
</evidence>
<organism evidence="10 11">
    <name type="scientific">Sandaracinus amylolyticus</name>
    <dbReference type="NCBI Taxonomy" id="927083"/>
    <lineage>
        <taxon>Bacteria</taxon>
        <taxon>Pseudomonadati</taxon>
        <taxon>Myxococcota</taxon>
        <taxon>Polyangia</taxon>
        <taxon>Polyangiales</taxon>
        <taxon>Sandaracinaceae</taxon>
        <taxon>Sandaracinus</taxon>
    </lineage>
</organism>
<dbReference type="NCBIfam" id="TIGR01953">
    <property type="entry name" value="NusA"/>
    <property type="match status" value="1"/>
</dbReference>
<evidence type="ECO:0000313" key="10">
    <source>
        <dbReference type="EMBL" id="AKF06238.1"/>
    </source>
</evidence>
<dbReference type="RefSeq" id="WP_053233429.1">
    <property type="nucleotide sequence ID" value="NZ_CP011125.1"/>
</dbReference>
<dbReference type="Gene3D" id="3.30.300.20">
    <property type="match status" value="2"/>
</dbReference>
<dbReference type="STRING" id="927083.DB32_003387"/>
<dbReference type="PANTHER" id="PTHR22648">
    <property type="entry name" value="TRANSCRIPTION TERMINATION FACTOR NUSA"/>
    <property type="match status" value="1"/>
</dbReference>
<evidence type="ECO:0000256" key="7">
    <source>
        <dbReference type="HAMAP-Rule" id="MF_00945"/>
    </source>
</evidence>
<comment type="function">
    <text evidence="7">Participates in both transcription termination and antitermination.</text>
</comment>
<dbReference type="CDD" id="cd04455">
    <property type="entry name" value="S1_NusA"/>
    <property type="match status" value="1"/>
</dbReference>
<dbReference type="CDD" id="cd02134">
    <property type="entry name" value="KH-II_NusA_rpt1"/>
    <property type="match status" value="1"/>
</dbReference>
<dbReference type="PANTHER" id="PTHR22648:SF0">
    <property type="entry name" value="TRANSCRIPTION TERMINATION_ANTITERMINATION PROTEIN NUSA"/>
    <property type="match status" value="1"/>
</dbReference>
<keyword evidence="6 7" id="KW-0804">Transcription</keyword>
<dbReference type="SMART" id="SM00322">
    <property type="entry name" value="KH"/>
    <property type="match status" value="2"/>
</dbReference>
<keyword evidence="1 7" id="KW-0806">Transcription termination</keyword>
<proteinExistence type="inferred from homology"/>
<dbReference type="InterPro" id="IPR003029">
    <property type="entry name" value="S1_domain"/>
</dbReference>
<dbReference type="InterPro" id="IPR036555">
    <property type="entry name" value="NusA_N_sf"/>
</dbReference>
<dbReference type="Pfam" id="PF08529">
    <property type="entry name" value="NusA_N"/>
    <property type="match status" value="2"/>
</dbReference>
<dbReference type="InterPro" id="IPR010213">
    <property type="entry name" value="TF_NusA"/>
</dbReference>
<protein>
    <recommendedName>
        <fullName evidence="7">Transcription termination/antitermination protein NusA</fullName>
    </recommendedName>
</protein>
<keyword evidence="2 7" id="KW-0963">Cytoplasm</keyword>
<dbReference type="Gene3D" id="2.40.50.140">
    <property type="entry name" value="Nucleic acid-binding proteins"/>
    <property type="match status" value="1"/>
</dbReference>
<evidence type="ECO:0000256" key="6">
    <source>
        <dbReference type="ARBA" id="ARBA00023163"/>
    </source>
</evidence>
<dbReference type="InterPro" id="IPR058582">
    <property type="entry name" value="KH_NusA_2nd"/>
</dbReference>
<accession>A0A0F6YJL5</accession>
<keyword evidence="5 7" id="KW-0805">Transcription regulation</keyword>
<dbReference type="FunFam" id="2.40.50.140:FF:000058">
    <property type="entry name" value="Transcription termination/antitermination protein NusA"/>
    <property type="match status" value="1"/>
</dbReference>
<dbReference type="PROSITE" id="PS50126">
    <property type="entry name" value="S1"/>
    <property type="match status" value="1"/>
</dbReference>
<dbReference type="FunFam" id="3.30.300.20:FF:000005">
    <property type="entry name" value="Transcription termination/antitermination protein NusA"/>
    <property type="match status" value="1"/>
</dbReference>
<evidence type="ECO:0000256" key="2">
    <source>
        <dbReference type="ARBA" id="ARBA00022490"/>
    </source>
</evidence>
<dbReference type="InterPro" id="IPR030842">
    <property type="entry name" value="TF_NusA_bacterial"/>
</dbReference>
<dbReference type="SUPFAM" id="SSF50249">
    <property type="entry name" value="Nucleic acid-binding proteins"/>
    <property type="match status" value="1"/>
</dbReference>
<dbReference type="EMBL" id="CP011125">
    <property type="protein sequence ID" value="AKF06238.1"/>
    <property type="molecule type" value="Genomic_DNA"/>
</dbReference>
<dbReference type="GO" id="GO:0005829">
    <property type="term" value="C:cytosol"/>
    <property type="evidence" value="ECO:0007669"/>
    <property type="project" value="TreeGrafter"/>
</dbReference>
<feature type="compositionally biased region" description="Acidic residues" evidence="8">
    <location>
        <begin position="545"/>
        <end position="555"/>
    </location>
</feature>
<evidence type="ECO:0000256" key="1">
    <source>
        <dbReference type="ARBA" id="ARBA00022472"/>
    </source>
</evidence>
<dbReference type="PROSITE" id="PS50084">
    <property type="entry name" value="KH_TYPE_1"/>
    <property type="match status" value="1"/>
</dbReference>
<dbReference type="Gene3D" id="1.10.150.20">
    <property type="entry name" value="5' to 3' exonuclease, C-terminal subdomain"/>
    <property type="match status" value="1"/>
</dbReference>
<comment type="subunit">
    <text evidence="7">Monomer. Binds directly to the core enzyme of the DNA-dependent RNA polymerase and to nascent RNA.</text>
</comment>
<dbReference type="InterPro" id="IPR012340">
    <property type="entry name" value="NA-bd_OB-fold"/>
</dbReference>
<dbReference type="Pfam" id="PF13184">
    <property type="entry name" value="KH_NusA_1st"/>
    <property type="match status" value="1"/>
</dbReference>
<dbReference type="Pfam" id="PF14520">
    <property type="entry name" value="HHH_5"/>
    <property type="match status" value="2"/>
</dbReference>
<dbReference type="InterPro" id="IPR010995">
    <property type="entry name" value="DNA_repair_Rad51/TF_NusA_a-hlx"/>
</dbReference>
<dbReference type="HAMAP" id="MF_00945_B">
    <property type="entry name" value="NusA_B"/>
    <property type="match status" value="1"/>
</dbReference>